<dbReference type="PANTHER" id="PTHR24198:SF165">
    <property type="entry name" value="ANKYRIN REPEAT-CONTAINING PROTEIN-RELATED"/>
    <property type="match status" value="1"/>
</dbReference>
<feature type="region of interest" description="Disordered" evidence="5">
    <location>
        <begin position="1263"/>
        <end position="1288"/>
    </location>
</feature>
<dbReference type="PROSITE" id="PS50297">
    <property type="entry name" value="ANK_REP_REGION"/>
    <property type="match status" value="1"/>
</dbReference>
<feature type="repeat" description="ANK" evidence="3">
    <location>
        <begin position="530"/>
        <end position="562"/>
    </location>
</feature>
<evidence type="ECO:0000256" key="4">
    <source>
        <dbReference type="SAM" id="Coils"/>
    </source>
</evidence>
<keyword evidence="7" id="KW-1185">Reference proteome</keyword>
<dbReference type="SUPFAM" id="SSF48403">
    <property type="entry name" value="Ankyrin repeat"/>
    <property type="match status" value="2"/>
</dbReference>
<evidence type="ECO:0000256" key="2">
    <source>
        <dbReference type="ARBA" id="ARBA00023043"/>
    </source>
</evidence>
<feature type="region of interest" description="Disordered" evidence="5">
    <location>
        <begin position="592"/>
        <end position="649"/>
    </location>
</feature>
<feature type="coiled-coil region" evidence="4">
    <location>
        <begin position="1663"/>
        <end position="1695"/>
    </location>
</feature>
<name>A0A9W8MYA1_9AGAR</name>
<evidence type="ECO:0000256" key="5">
    <source>
        <dbReference type="SAM" id="MobiDB-lite"/>
    </source>
</evidence>
<dbReference type="Pfam" id="PF12796">
    <property type="entry name" value="Ank_2"/>
    <property type="match status" value="2"/>
</dbReference>
<keyword evidence="2 3" id="KW-0040">ANK repeat</keyword>
<reference evidence="6" key="1">
    <citation type="submission" date="2022-07" db="EMBL/GenBank/DDBJ databases">
        <title>Genome Sequence of Agrocybe chaxingu.</title>
        <authorList>
            <person name="Buettner E."/>
        </authorList>
    </citation>
    <scope>NUCLEOTIDE SEQUENCE</scope>
    <source>
        <strain evidence="6">MP-N11</strain>
    </source>
</reference>
<dbReference type="SMART" id="SM00248">
    <property type="entry name" value="ANK"/>
    <property type="match status" value="9"/>
</dbReference>
<feature type="repeat" description="ANK" evidence="3">
    <location>
        <begin position="664"/>
        <end position="696"/>
    </location>
</feature>
<feature type="compositionally biased region" description="Polar residues" evidence="5">
    <location>
        <begin position="1275"/>
        <end position="1285"/>
    </location>
</feature>
<proteinExistence type="predicted"/>
<feature type="repeat" description="ANK" evidence="3">
    <location>
        <begin position="563"/>
        <end position="584"/>
    </location>
</feature>
<dbReference type="OrthoDB" id="539213at2759"/>
<dbReference type="Proteomes" id="UP001148786">
    <property type="component" value="Unassembled WGS sequence"/>
</dbReference>
<accession>A0A9W8MYA1</accession>
<dbReference type="Gene3D" id="1.25.40.20">
    <property type="entry name" value="Ankyrin repeat-containing domain"/>
    <property type="match status" value="3"/>
</dbReference>
<evidence type="ECO:0000313" key="7">
    <source>
        <dbReference type="Proteomes" id="UP001148786"/>
    </source>
</evidence>
<gene>
    <name evidence="6" type="ORF">NLJ89_g3531</name>
</gene>
<dbReference type="EMBL" id="JANKHO010000258">
    <property type="protein sequence ID" value="KAJ3512423.1"/>
    <property type="molecule type" value="Genomic_DNA"/>
</dbReference>
<dbReference type="InterPro" id="IPR036770">
    <property type="entry name" value="Ankyrin_rpt-contain_sf"/>
</dbReference>
<sequence length="1812" mass="205242">MQPTPETQAFIDRINALPAGPGVSLDAALQPSLDEEAELRKLFAQDRQSTRLANPHVGLVDVFKAPDTIRTTRARVVQGPEDLVAKYVMPLSEETRKKEGAPCMVSDLEEFKKNWAIFTEGSLSQLLDWNNVVAAGGSVLACLSPLDEEHAKSKRAVRKYYHNMAYPTSDVDLFLWGLNAEQAEAKIKTVYEAVRDSVPWDVTCIRTKHTISIHSQYPYRSVQIVLRLYQSPAEILAGFDIDAPCCAYDGNRVWANPRSIVAMMRQCNTVDVTRRSPSYEVRLSKYSNRAFEVYVPTLVRGEIDPTIYERSIVKMEGLARLLVLEKLKDNDIRTTFLQGRRTLRGRPGGVSTYSRRNQRHYKGDLKTEVNLVLEMNDYDLVQLHIPYGPGWDARRIERLVYRTDLSMNSTFNPKNQGRPHHRHPAFFGTIEECIEDCCENCPKSIAEDERILQVNKDEKYISGRLKFIQENPGRQSMTGSFNPIDVGEWSEQAYIKPTEKFFAAIAAHDRPAVQKLLGTKGVGVNQRDHVGRTSLHVAIFTKAEEIACDLIDAGARITARVADGRTPLHLAARYSQIPVIQKLFAQNKKNLAEEAKEQTNSGGSKDDEEDEDKDSKDNEDDGDENSDREPRRSSRRKDTNADVIAEDEENQPDLINVNINDWDFGFPALCYAVLYGSLATVEALLDAGADAKLATKPSMAWSLPTLHPLSMLILRGDDEEACKIAECLLKAGATSSTANNEMRTIFHYALQAGRTRLTETILRCDPHAKTVIDFPSVQYQNVVFPLGSAIRKMEYASIAIMLAHGAKLEYDEADITRASEAAPPNVRRNMLGHQEAKNYLDLAYQPVEVALQYHNEIANLLIALGAPVNFPLKHSLYQYANDEERRSLKDWVDFAISSLRENIRKKVFEELISVEKDAEPDPKPDPEAAGWAGFVKKYDAGLTDPDREKWELRNKEKAVKQDRDLRERMEDIKEFLVEIQRMLNQKHAKRWSDLYPDIPTAAVIEVRHYTLEDIMPKKSKEEEERLYVLVPAGWSEQNVPQHLHPQYDELYEACYAGDNDKIQRMCLPVPGRESAPGALNPLNISVKLKDRRHSSEGYTPLFAAIAGRRWSTARLVLAVAAAQYQPDNGAEENIKWDNDVDMDDSDNPVGSDETVERQEVKFIDIASRPSVVQSDVHPKKLLLQLRVPFCKHPTPEERRRAGHVTLIQKAVVENDLEAFVQIAKLYDSLPQPLTLGNAVLQTILEYDRPEILDEYLRRTGAGIDVGEAQKESSDTKPTQESTNDKSGIYLGLNVHGKKRADLAKKNDPNVGEAEEKEPPLVWRAAEQKAKEVVSYLASDRPLAAFRFYASNYTDPKAALFNRIGAEEGGELERRLPSWLGWTINTLGESPLTSAIIGGSVNVMKQIAKIQPKLFAQALQTNIKLLGVNPLLLFVRISNLSGNRTPKDINEVVDFLLSKKISPLEKDSIRGWNIYHFICAKNDIDLVEHLLKKLPRDVNETLLFQKSKIRHNTPLHVAIKNKFKTLVQMILEYSTDTMLVPDIDGQTPLHCAVAGSCPAITKEILAHCPPEAIHIENCVGNTPLEIATLASLVKKVLNYRQSNIQREIQPNRIPDSPRPLPTDFVDDVEFQLGVVREALDAMVDLGTVNQERKDQIKTEFKKWLEIMDKRVKKMKALRAKEEQEEREEKEEQAKQNYAPGSYLYVKPDKFSTDGVDAEDVCELIFEFEKKHGAEPAQRRLVHLLDVQESVSAMLHQADRKRERREGVFELGSDRYYHHRRKDMEKLEAEESSEQKLRKASRVFRNIQFFKDPV</sequence>
<keyword evidence="4" id="KW-0175">Coiled coil</keyword>
<protein>
    <recommendedName>
        <fullName evidence="8">Ankyrin repeat protein</fullName>
    </recommendedName>
</protein>
<organism evidence="6 7">
    <name type="scientific">Agrocybe chaxingu</name>
    <dbReference type="NCBI Taxonomy" id="84603"/>
    <lineage>
        <taxon>Eukaryota</taxon>
        <taxon>Fungi</taxon>
        <taxon>Dikarya</taxon>
        <taxon>Basidiomycota</taxon>
        <taxon>Agaricomycotina</taxon>
        <taxon>Agaricomycetes</taxon>
        <taxon>Agaricomycetidae</taxon>
        <taxon>Agaricales</taxon>
        <taxon>Agaricineae</taxon>
        <taxon>Strophariaceae</taxon>
        <taxon>Agrocybe</taxon>
    </lineage>
</organism>
<comment type="caution">
    <text evidence="6">The sequence shown here is derived from an EMBL/GenBank/DDBJ whole genome shotgun (WGS) entry which is preliminary data.</text>
</comment>
<dbReference type="PANTHER" id="PTHR24198">
    <property type="entry name" value="ANKYRIN REPEAT AND PROTEIN KINASE DOMAIN-CONTAINING PROTEIN"/>
    <property type="match status" value="1"/>
</dbReference>
<evidence type="ECO:0000313" key="6">
    <source>
        <dbReference type="EMBL" id="KAJ3512423.1"/>
    </source>
</evidence>
<dbReference type="InterPro" id="IPR002110">
    <property type="entry name" value="Ankyrin_rpt"/>
</dbReference>
<evidence type="ECO:0000256" key="1">
    <source>
        <dbReference type="ARBA" id="ARBA00022737"/>
    </source>
</evidence>
<feature type="compositionally biased region" description="Acidic residues" evidence="5">
    <location>
        <begin position="606"/>
        <end position="624"/>
    </location>
</feature>
<keyword evidence="1" id="KW-0677">Repeat</keyword>
<evidence type="ECO:0008006" key="8">
    <source>
        <dbReference type="Google" id="ProtNLM"/>
    </source>
</evidence>
<evidence type="ECO:0000256" key="3">
    <source>
        <dbReference type="PROSITE-ProRule" id="PRU00023"/>
    </source>
</evidence>
<feature type="compositionally biased region" description="Basic and acidic residues" evidence="5">
    <location>
        <begin position="625"/>
        <end position="640"/>
    </location>
</feature>
<dbReference type="PROSITE" id="PS50088">
    <property type="entry name" value="ANK_REPEAT"/>
    <property type="match status" value="3"/>
</dbReference>